<evidence type="ECO:0000256" key="5">
    <source>
        <dbReference type="ARBA" id="ARBA00022692"/>
    </source>
</evidence>
<evidence type="ECO:0000313" key="13">
    <source>
        <dbReference type="EMBL" id="SFL08144.1"/>
    </source>
</evidence>
<keyword evidence="4 9" id="KW-0808">Transferase</keyword>
<protein>
    <recommendedName>
        <fullName evidence="9">Teichoic acid D-alanyltransferase</fullName>
        <ecNumber evidence="9">2.3.1.-</ecNumber>
    </recommendedName>
</protein>
<reference evidence="11 15" key="2">
    <citation type="submission" date="2020-06" db="EMBL/GenBank/DDBJ databases">
        <title>Draft genome sequence of Lactic acid bacteria from Okinawan-style tofu.</title>
        <authorList>
            <person name="Takara I."/>
            <person name="Ikematsu S."/>
        </authorList>
    </citation>
    <scope>NUCLEOTIDE SEQUENCE [LARGE SCALE GENOMIC DNA]</scope>
    <source>
        <strain evidence="15">lg38</strain>
        <strain evidence="11">Lg38</strain>
    </source>
</reference>
<dbReference type="EC" id="2.3.1.-" evidence="9"/>
<feature type="transmembrane region" description="Helical" evidence="10">
    <location>
        <begin position="227"/>
        <end position="253"/>
    </location>
</feature>
<keyword evidence="6 10" id="KW-1133">Transmembrane helix</keyword>
<feature type="transmembrane region" description="Helical" evidence="10">
    <location>
        <begin position="79"/>
        <end position="98"/>
    </location>
</feature>
<dbReference type="InterPro" id="IPR051085">
    <property type="entry name" value="MB_O-acyltransferase"/>
</dbReference>
<dbReference type="RefSeq" id="WP_014024764.1">
    <property type="nucleotide sequence ID" value="NZ_AP026069.1"/>
</dbReference>
<evidence type="ECO:0000256" key="4">
    <source>
        <dbReference type="ARBA" id="ARBA00022679"/>
    </source>
</evidence>
<evidence type="ECO:0000256" key="8">
    <source>
        <dbReference type="ARBA" id="ARBA00023315"/>
    </source>
</evidence>
<feature type="transmembrane region" description="Helical" evidence="10">
    <location>
        <begin position="6"/>
        <end position="23"/>
    </location>
</feature>
<proteinExistence type="inferred from homology"/>
<evidence type="ECO:0000256" key="7">
    <source>
        <dbReference type="ARBA" id="ARBA00023136"/>
    </source>
</evidence>
<dbReference type="Proteomes" id="UP000181969">
    <property type="component" value="Unassembled WGS sequence"/>
</dbReference>
<dbReference type="EMBL" id="FOTJ01000001">
    <property type="protein sequence ID" value="SFL08144.1"/>
    <property type="molecule type" value="Genomic_DNA"/>
</dbReference>
<reference evidence="12" key="3">
    <citation type="submission" date="2023-04" db="EMBL/GenBank/DDBJ databases">
        <title>Genomic analysis of Lactococcus garvieae isolates.</title>
        <authorList>
            <person name="Zhanghang C."/>
        </authorList>
    </citation>
    <scope>NUCLEOTIDE SEQUENCE</scope>
    <source>
        <strain evidence="12">ZB-1</strain>
    </source>
</reference>
<dbReference type="PANTHER" id="PTHR13285">
    <property type="entry name" value="ACYLTRANSFERASE"/>
    <property type="match status" value="1"/>
</dbReference>
<evidence type="ECO:0000313" key="14">
    <source>
        <dbReference type="Proteomes" id="UP000181969"/>
    </source>
</evidence>
<dbReference type="InterPro" id="IPR024194">
    <property type="entry name" value="Ac/AlaTfrase_AlgI/DltB"/>
</dbReference>
<dbReference type="NCBIfam" id="TIGR04091">
    <property type="entry name" value="LTA_dltB"/>
    <property type="match status" value="1"/>
</dbReference>
<keyword evidence="3 9" id="KW-1003">Cell membrane</keyword>
<dbReference type="OrthoDB" id="9805788at2"/>
<dbReference type="Proteomes" id="UP000504756">
    <property type="component" value="Unassembled WGS sequence"/>
</dbReference>
<accession>A0A1I4ER43</accession>
<evidence type="ECO:0000313" key="11">
    <source>
        <dbReference type="EMBL" id="GFO50925.1"/>
    </source>
</evidence>
<dbReference type="EMBL" id="JARYTV010000001">
    <property type="protein sequence ID" value="MDH7959098.1"/>
    <property type="molecule type" value="Genomic_DNA"/>
</dbReference>
<sequence>MEPYATPFYFVILGLALLPLIMAHAYGKKWMGYQVILTIAFLWLSFGGKVSLWSLLGFGVFETTLIKLYAHYRKLQNKTWVFVLAVLASLLPLIIVKVTPLLDPMHPQSILGFLGISYVTFKTVSVILELRDGLIKEVPLKEYLYFLYFFPTISSGPIDRFRRFQKELEAPLTDKYAEYLGKGIFYIFQGFLYNFIISYLISHYFLHGLAIKATLHPNMWNMMGSMYAYGFYLFFNFAGYSLFAMGVSLIMGYKIPINFNKPFLAKNINDFWQRWHISLSFWFRDFVFMRLVKWIMVKKWSKNMVTISNVGYLVNMFIMGCWHGLTWYYILYGVYHACLMIIYDAWKRMKKKHKWNIPDNMWTRGAAIFITFNAVMVSFLIFSGIPNYAIMHAINGLGSPLPNF</sequence>
<evidence type="ECO:0000256" key="2">
    <source>
        <dbReference type="ARBA" id="ARBA00010323"/>
    </source>
</evidence>
<evidence type="ECO:0000256" key="10">
    <source>
        <dbReference type="SAM" id="Phobius"/>
    </source>
</evidence>
<evidence type="ECO:0000256" key="1">
    <source>
        <dbReference type="ARBA" id="ARBA00004651"/>
    </source>
</evidence>
<dbReference type="GO" id="GO:0070395">
    <property type="term" value="P:lipoteichoic acid biosynthetic process"/>
    <property type="evidence" value="ECO:0007669"/>
    <property type="project" value="UniProtKB-UniRule"/>
</dbReference>
<keyword evidence="7 9" id="KW-0472">Membrane</keyword>
<reference evidence="13 14" key="1">
    <citation type="submission" date="2016-10" db="EMBL/GenBank/DDBJ databases">
        <authorList>
            <person name="de Groot N.N."/>
        </authorList>
    </citation>
    <scope>NUCLEOTIDE SEQUENCE [LARGE SCALE GENOMIC DNA]</scope>
    <source>
        <strain evidence="13 14">M79</strain>
    </source>
</reference>
<dbReference type="PIRSF" id="PIRSF016636">
    <property type="entry name" value="AlgI_DltB"/>
    <property type="match status" value="1"/>
</dbReference>
<organism evidence="13 14">
    <name type="scientific">Lactococcus garvieae</name>
    <dbReference type="NCBI Taxonomy" id="1363"/>
    <lineage>
        <taxon>Bacteria</taxon>
        <taxon>Bacillati</taxon>
        <taxon>Bacillota</taxon>
        <taxon>Bacilli</taxon>
        <taxon>Lactobacillales</taxon>
        <taxon>Streptococcaceae</taxon>
        <taxon>Lactococcus</taxon>
    </lineage>
</organism>
<dbReference type="UniPathway" id="UPA00556"/>
<comment type="similarity">
    <text evidence="2 9">Belongs to the membrane-bound acyltransferase family.</text>
</comment>
<dbReference type="EMBL" id="BLXU01000001">
    <property type="protein sequence ID" value="GFO50925.1"/>
    <property type="molecule type" value="Genomic_DNA"/>
</dbReference>
<dbReference type="Pfam" id="PF03062">
    <property type="entry name" value="MBOAT"/>
    <property type="match status" value="1"/>
</dbReference>
<dbReference type="AlphaFoldDB" id="A0A1I4ER43"/>
<evidence type="ECO:0000256" key="6">
    <source>
        <dbReference type="ARBA" id="ARBA00022989"/>
    </source>
</evidence>
<evidence type="ECO:0000256" key="9">
    <source>
        <dbReference type="PIRNR" id="PIRNR016636"/>
    </source>
</evidence>
<keyword evidence="8 9" id="KW-0012">Acyltransferase</keyword>
<dbReference type="PANTHER" id="PTHR13285:SF23">
    <property type="entry name" value="TEICHOIC ACID D-ALANYLTRANSFERASE"/>
    <property type="match status" value="1"/>
</dbReference>
<gene>
    <name evidence="11" type="primary">dltB</name>
    <name evidence="11" type="ORF">ikelab_02000</name>
    <name evidence="12" type="ORF">QHR29_01220</name>
    <name evidence="13" type="ORF">SAMN05216438_101142</name>
</gene>
<feature type="transmembrane region" description="Helical" evidence="10">
    <location>
        <begin position="367"/>
        <end position="390"/>
    </location>
</feature>
<dbReference type="InterPro" id="IPR004299">
    <property type="entry name" value="MBOAT_fam"/>
</dbReference>
<comment type="function">
    <text evidence="9">O-acyltransferase that catalyzes D-alanylation of both teichoic acid and lipoteichoic acid (LTA). D-alanylation of LTA plays an important role in modulating the properties of the cell wall in Gram-positive bacteria, influencing the net charge of the cell wall. Catalyzes D-alanylation from DltC carrier protein.</text>
</comment>
<dbReference type="InterPro" id="IPR024024">
    <property type="entry name" value="DltB"/>
</dbReference>
<evidence type="ECO:0000313" key="12">
    <source>
        <dbReference type="EMBL" id="MDH7959098.1"/>
    </source>
</evidence>
<comment type="pathway">
    <text evidence="9">Cell wall biogenesis; lipoteichoic acid biosynthesis.</text>
</comment>
<dbReference type="Proteomes" id="UP001157396">
    <property type="component" value="Unassembled WGS sequence"/>
</dbReference>
<dbReference type="GO" id="GO:0016746">
    <property type="term" value="F:acyltransferase activity"/>
    <property type="evidence" value="ECO:0007669"/>
    <property type="project" value="UniProtKB-KW"/>
</dbReference>
<evidence type="ECO:0000256" key="3">
    <source>
        <dbReference type="ARBA" id="ARBA00022475"/>
    </source>
</evidence>
<dbReference type="OMA" id="CYSMYLF"/>
<evidence type="ECO:0000313" key="15">
    <source>
        <dbReference type="Proteomes" id="UP000504756"/>
    </source>
</evidence>
<name>A0A1I4ER43_9LACT</name>
<feature type="transmembrane region" description="Helical" evidence="10">
    <location>
        <begin position="110"/>
        <end position="130"/>
    </location>
</feature>
<keyword evidence="5 10" id="KW-0812">Transmembrane</keyword>
<feature type="transmembrane region" description="Helical" evidence="10">
    <location>
        <begin position="326"/>
        <end position="346"/>
    </location>
</feature>
<comment type="subcellular location">
    <subcellularLocation>
        <location evidence="1">Cell membrane</location>
        <topology evidence="1">Multi-pass membrane protein</topology>
    </subcellularLocation>
</comment>
<dbReference type="PIRSF" id="PIRSF500216">
    <property type="entry name" value="DltB"/>
    <property type="match status" value="1"/>
</dbReference>
<feature type="transmembrane region" description="Helical" evidence="10">
    <location>
        <begin position="304"/>
        <end position="320"/>
    </location>
</feature>
<feature type="transmembrane region" description="Helical" evidence="10">
    <location>
        <begin position="184"/>
        <end position="206"/>
    </location>
</feature>
<dbReference type="GO" id="GO:0005886">
    <property type="term" value="C:plasma membrane"/>
    <property type="evidence" value="ECO:0007669"/>
    <property type="project" value="UniProtKB-SubCell"/>
</dbReference>